<dbReference type="Pfam" id="PF08245">
    <property type="entry name" value="Mur_ligase_M"/>
    <property type="match status" value="1"/>
</dbReference>
<keyword evidence="8 14" id="KW-0067">ATP-binding</keyword>
<evidence type="ECO:0000256" key="5">
    <source>
        <dbReference type="ARBA" id="ARBA00022598"/>
    </source>
</evidence>
<keyword evidence="6 14" id="KW-0132">Cell division</keyword>
<feature type="binding site" evidence="14">
    <location>
        <begin position="111"/>
        <end position="117"/>
    </location>
    <ligand>
        <name>ATP</name>
        <dbReference type="ChEBI" id="CHEBI:30616"/>
    </ligand>
</feature>
<evidence type="ECO:0000256" key="3">
    <source>
        <dbReference type="ARBA" id="ARBA00012211"/>
    </source>
</evidence>
<evidence type="ECO:0000256" key="4">
    <source>
        <dbReference type="ARBA" id="ARBA00022490"/>
    </source>
</evidence>
<evidence type="ECO:0000256" key="13">
    <source>
        <dbReference type="ARBA" id="ARBA00047833"/>
    </source>
</evidence>
<keyword evidence="11 14" id="KW-0131">Cell cycle</keyword>
<dbReference type="HAMAP" id="MF_00046">
    <property type="entry name" value="MurC"/>
    <property type="match status" value="1"/>
</dbReference>
<dbReference type="SUPFAM" id="SSF53244">
    <property type="entry name" value="MurD-like peptide ligases, peptide-binding domain"/>
    <property type="match status" value="1"/>
</dbReference>
<dbReference type="Gene3D" id="3.90.190.20">
    <property type="entry name" value="Mur ligase, C-terminal domain"/>
    <property type="match status" value="1"/>
</dbReference>
<feature type="domain" description="Mur ligase N-terminal catalytic" evidence="15">
    <location>
        <begin position="7"/>
        <end position="104"/>
    </location>
</feature>
<evidence type="ECO:0000256" key="14">
    <source>
        <dbReference type="HAMAP-Rule" id="MF_00046"/>
    </source>
</evidence>
<dbReference type="NCBIfam" id="TIGR01082">
    <property type="entry name" value="murC"/>
    <property type="match status" value="1"/>
</dbReference>
<keyword evidence="4 14" id="KW-0963">Cytoplasm</keyword>
<keyword evidence="10 14" id="KW-0573">Peptidoglycan synthesis</keyword>
<evidence type="ECO:0000256" key="7">
    <source>
        <dbReference type="ARBA" id="ARBA00022741"/>
    </source>
</evidence>
<dbReference type="Proteomes" id="UP001596002">
    <property type="component" value="Unassembled WGS sequence"/>
</dbReference>
<dbReference type="Pfam" id="PF02875">
    <property type="entry name" value="Mur_ligase_C"/>
    <property type="match status" value="1"/>
</dbReference>
<dbReference type="EMBL" id="JBHSHC010000093">
    <property type="protein sequence ID" value="MFC4767893.1"/>
    <property type="molecule type" value="Genomic_DNA"/>
</dbReference>
<dbReference type="InterPro" id="IPR000713">
    <property type="entry name" value="Mur_ligase_N"/>
</dbReference>
<keyword evidence="5 14" id="KW-0436">Ligase</keyword>
<reference evidence="19" key="1">
    <citation type="journal article" date="2019" name="Int. J. Syst. Evol. Microbiol.">
        <title>The Global Catalogue of Microorganisms (GCM) 10K type strain sequencing project: providing services to taxonomists for standard genome sequencing and annotation.</title>
        <authorList>
            <consortium name="The Broad Institute Genomics Platform"/>
            <consortium name="The Broad Institute Genome Sequencing Center for Infectious Disease"/>
            <person name="Wu L."/>
            <person name="Ma J."/>
        </authorList>
    </citation>
    <scope>NUCLEOTIDE SEQUENCE [LARGE SCALE GENOMIC DNA]</scope>
    <source>
        <strain evidence="19">WYCCWR 12678</strain>
    </source>
</reference>
<dbReference type="InterPro" id="IPR005758">
    <property type="entry name" value="UDP-N-AcMur_Ala_ligase_MurC"/>
</dbReference>
<gene>
    <name evidence="14 18" type="primary">murC</name>
    <name evidence="18" type="ORF">ACFO8Q_11070</name>
</gene>
<dbReference type="GO" id="GO:0008763">
    <property type="term" value="F:UDP-N-acetylmuramate-L-alanine ligase activity"/>
    <property type="evidence" value="ECO:0007669"/>
    <property type="project" value="UniProtKB-EC"/>
</dbReference>
<evidence type="ECO:0000256" key="11">
    <source>
        <dbReference type="ARBA" id="ARBA00023306"/>
    </source>
</evidence>
<evidence type="ECO:0000256" key="12">
    <source>
        <dbReference type="ARBA" id="ARBA00023316"/>
    </source>
</evidence>
<evidence type="ECO:0000313" key="18">
    <source>
        <dbReference type="EMBL" id="MFC4767893.1"/>
    </source>
</evidence>
<dbReference type="InterPro" id="IPR013221">
    <property type="entry name" value="Mur_ligase_cen"/>
</dbReference>
<comment type="subcellular location">
    <subcellularLocation>
        <location evidence="1 14">Cytoplasm</location>
    </subcellularLocation>
</comment>
<evidence type="ECO:0000259" key="17">
    <source>
        <dbReference type="Pfam" id="PF08245"/>
    </source>
</evidence>
<keyword evidence="7 14" id="KW-0547">Nucleotide-binding</keyword>
<dbReference type="InterPro" id="IPR050061">
    <property type="entry name" value="MurCDEF_pg_biosynth"/>
</dbReference>
<feature type="domain" description="Mur ligase C-terminal" evidence="16">
    <location>
        <begin position="311"/>
        <end position="441"/>
    </location>
</feature>
<dbReference type="SUPFAM" id="SSF51984">
    <property type="entry name" value="MurCD N-terminal domain"/>
    <property type="match status" value="1"/>
</dbReference>
<evidence type="ECO:0000256" key="2">
    <source>
        <dbReference type="ARBA" id="ARBA00004752"/>
    </source>
</evidence>
<comment type="similarity">
    <text evidence="14">Belongs to the MurCDEF family.</text>
</comment>
<dbReference type="Gene3D" id="3.40.50.720">
    <property type="entry name" value="NAD(P)-binding Rossmann-like Domain"/>
    <property type="match status" value="1"/>
</dbReference>
<feature type="domain" description="Mur ligase central" evidence="17">
    <location>
        <begin position="109"/>
        <end position="289"/>
    </location>
</feature>
<dbReference type="SUPFAM" id="SSF53623">
    <property type="entry name" value="MurD-like peptide ligases, catalytic domain"/>
    <property type="match status" value="1"/>
</dbReference>
<proteinExistence type="inferred from homology"/>
<dbReference type="PANTHER" id="PTHR43445">
    <property type="entry name" value="UDP-N-ACETYLMURAMATE--L-ALANINE LIGASE-RELATED"/>
    <property type="match status" value="1"/>
</dbReference>
<evidence type="ECO:0000313" key="19">
    <source>
        <dbReference type="Proteomes" id="UP001596002"/>
    </source>
</evidence>
<keyword evidence="9 14" id="KW-0133">Cell shape</keyword>
<dbReference type="Gene3D" id="3.40.1190.10">
    <property type="entry name" value="Mur-like, catalytic domain"/>
    <property type="match status" value="1"/>
</dbReference>
<dbReference type="PANTHER" id="PTHR43445:SF3">
    <property type="entry name" value="UDP-N-ACETYLMURAMATE--L-ALANINE LIGASE"/>
    <property type="match status" value="1"/>
</dbReference>
<evidence type="ECO:0000256" key="9">
    <source>
        <dbReference type="ARBA" id="ARBA00022960"/>
    </source>
</evidence>
<evidence type="ECO:0000256" key="1">
    <source>
        <dbReference type="ARBA" id="ARBA00004496"/>
    </source>
</evidence>
<evidence type="ECO:0000256" key="8">
    <source>
        <dbReference type="ARBA" id="ARBA00022840"/>
    </source>
</evidence>
<comment type="caution">
    <text evidence="18">The sequence shown here is derived from an EMBL/GenBank/DDBJ whole genome shotgun (WGS) entry which is preliminary data.</text>
</comment>
<evidence type="ECO:0000259" key="15">
    <source>
        <dbReference type="Pfam" id="PF01225"/>
    </source>
</evidence>
<organism evidence="18 19">
    <name type="scientific">Effusibacillus consociatus</name>
    <dbReference type="NCBI Taxonomy" id="1117041"/>
    <lineage>
        <taxon>Bacteria</taxon>
        <taxon>Bacillati</taxon>
        <taxon>Bacillota</taxon>
        <taxon>Bacilli</taxon>
        <taxon>Bacillales</taxon>
        <taxon>Alicyclobacillaceae</taxon>
        <taxon>Effusibacillus</taxon>
    </lineage>
</organism>
<protein>
    <recommendedName>
        <fullName evidence="3 14">UDP-N-acetylmuramate--L-alanine ligase</fullName>
        <ecNumber evidence="3 14">6.3.2.8</ecNumber>
    </recommendedName>
    <alternativeName>
        <fullName evidence="14">UDP-N-acetylmuramoyl-L-alanine synthetase</fullName>
    </alternativeName>
</protein>
<dbReference type="InterPro" id="IPR004101">
    <property type="entry name" value="Mur_ligase_C"/>
</dbReference>
<keyword evidence="19" id="KW-1185">Reference proteome</keyword>
<dbReference type="InterPro" id="IPR036565">
    <property type="entry name" value="Mur-like_cat_sf"/>
</dbReference>
<evidence type="ECO:0000259" key="16">
    <source>
        <dbReference type="Pfam" id="PF02875"/>
    </source>
</evidence>
<dbReference type="InterPro" id="IPR036615">
    <property type="entry name" value="Mur_ligase_C_dom_sf"/>
</dbReference>
<dbReference type="Pfam" id="PF01225">
    <property type="entry name" value="Mur_ligase"/>
    <property type="match status" value="1"/>
</dbReference>
<name>A0ABV9Q296_9BACL</name>
<accession>A0ABV9Q296</accession>
<dbReference type="RefSeq" id="WP_380025815.1">
    <property type="nucleotide sequence ID" value="NZ_JBHSHC010000093.1"/>
</dbReference>
<evidence type="ECO:0000256" key="6">
    <source>
        <dbReference type="ARBA" id="ARBA00022618"/>
    </source>
</evidence>
<keyword evidence="12 14" id="KW-0961">Cell wall biogenesis/degradation</keyword>
<sequence>MNQFQRVHFVGIGGYGMSAIARVMLDLGYIVSGSDVSRQDATTRLELLGATVYIGHDRNHVSGVDCVVYSTAVTSDNEELIAAREAGIPVYHRSQLLAKLMDERKGIAIAGAHGKTTTTSMISFILQDAGLDPTYVIGGVLTNVGDNARAGTGEYLVAEADESDGSFIHYRPQYAVVTNIEADHLENYDGNFEKLKGAYRKFFSNVNSAGKIIACWDDPIVRELLADDPHPILKYGLQQGEDATAKEIELFDRGARFEMVRAGVPIGVLELSIPGIHNVCNAMAAALAALEAGVEFAKIASALKKFTGAKRRFQVHYESPVLTVVDDYAHHPTEIRATLAAAKASGRRIVAVFQPQRYTRTYYLFEEFSRAFQAADEVVLTDIYSPAGEKPIDGVSSEKLALLISENSGVHTVYLPTKEDVVSYLLENMQDGDLILTMGAGDIYKVAERVAGARVVQ</sequence>
<comment type="catalytic activity">
    <reaction evidence="13 14">
        <text>UDP-N-acetyl-alpha-D-muramate + L-alanine + ATP = UDP-N-acetyl-alpha-D-muramoyl-L-alanine + ADP + phosphate + H(+)</text>
        <dbReference type="Rhea" id="RHEA:23372"/>
        <dbReference type="ChEBI" id="CHEBI:15378"/>
        <dbReference type="ChEBI" id="CHEBI:30616"/>
        <dbReference type="ChEBI" id="CHEBI:43474"/>
        <dbReference type="ChEBI" id="CHEBI:57972"/>
        <dbReference type="ChEBI" id="CHEBI:70757"/>
        <dbReference type="ChEBI" id="CHEBI:83898"/>
        <dbReference type="ChEBI" id="CHEBI:456216"/>
        <dbReference type="EC" id="6.3.2.8"/>
    </reaction>
</comment>
<comment type="function">
    <text evidence="14">Cell wall formation.</text>
</comment>
<evidence type="ECO:0000256" key="10">
    <source>
        <dbReference type="ARBA" id="ARBA00022984"/>
    </source>
</evidence>
<comment type="pathway">
    <text evidence="2 14">Cell wall biogenesis; peptidoglycan biosynthesis.</text>
</comment>
<dbReference type="EC" id="6.3.2.8" evidence="3 14"/>